<dbReference type="InterPro" id="IPR011856">
    <property type="entry name" value="tRNA_endonuc-like_dom_sf"/>
</dbReference>
<reference evidence="1 2" key="1">
    <citation type="journal article" date="2018" name="Syst. Appl. Microbiol.">
        <title>Ereboglobus luteus gen. nov. sp. nov. from cockroach guts, and new insights into the oxygen relationship of the genera Opitutus and Didymococcus (Verrucomicrobia: Opitutaceae).</title>
        <authorList>
            <person name="Tegtmeier D."/>
            <person name="Belitz A."/>
            <person name="Radek R."/>
            <person name="Heimerl T."/>
            <person name="Brune A."/>
        </authorList>
    </citation>
    <scope>NUCLEOTIDE SEQUENCE [LARGE SCALE GENOMIC DNA]</scope>
    <source>
        <strain evidence="1 2">Ho45</strain>
    </source>
</reference>
<evidence type="ECO:0000313" key="1">
    <source>
        <dbReference type="EMBL" id="AWI09425.1"/>
    </source>
</evidence>
<accession>A0A2U8E3T5</accession>
<dbReference type="EMBL" id="CP023004">
    <property type="protein sequence ID" value="AWI09425.1"/>
    <property type="molecule type" value="Genomic_DNA"/>
</dbReference>
<dbReference type="KEGG" id="elut:CKA38_09340"/>
<proteinExistence type="predicted"/>
<sequence length="273" mass="30589">MEHIYLEVTVGKLNPDIVAQWVEQDCQQTDYLPVRDVLAISLRNRIPNLSEEQASEYSEELTQEVCKSLESRIYQYAQDGIIAPFKIDSDEGANYIKSSSTVESDLLLELRKRSSEIFELFCKVILSKLYAEAFVVGGSHDGGVDFYAIGLPWDNLTNPMPPSSKALVIGQSKRYKKNNTVGECEIREFIGGAINQADELRRKHPDRVGLLTPLLLAFWTTGDFSVSAKKYARKLGLWYLNGIGLAQLATRLGLQVADLDNLYNQQNTSGLAF</sequence>
<organism evidence="1 2">
    <name type="scientific">Ereboglobus luteus</name>
    <dbReference type="NCBI Taxonomy" id="1796921"/>
    <lineage>
        <taxon>Bacteria</taxon>
        <taxon>Pseudomonadati</taxon>
        <taxon>Verrucomicrobiota</taxon>
        <taxon>Opitutia</taxon>
        <taxon>Opitutales</taxon>
        <taxon>Opitutaceae</taxon>
        <taxon>Ereboglobus</taxon>
    </lineage>
</organism>
<dbReference type="GO" id="GO:0003676">
    <property type="term" value="F:nucleic acid binding"/>
    <property type="evidence" value="ECO:0007669"/>
    <property type="project" value="InterPro"/>
</dbReference>
<gene>
    <name evidence="1" type="ORF">CKA38_09340</name>
</gene>
<evidence type="ECO:0000313" key="2">
    <source>
        <dbReference type="Proteomes" id="UP000244896"/>
    </source>
</evidence>
<dbReference type="Gene3D" id="3.40.1350.10">
    <property type="match status" value="1"/>
</dbReference>
<dbReference type="AlphaFoldDB" id="A0A2U8E3T5"/>
<dbReference type="Proteomes" id="UP000244896">
    <property type="component" value="Chromosome"/>
</dbReference>
<protein>
    <submittedName>
        <fullName evidence="1">Uncharacterized protein</fullName>
    </submittedName>
</protein>
<keyword evidence="2" id="KW-1185">Reference proteome</keyword>
<name>A0A2U8E3T5_9BACT</name>
<dbReference type="OrthoDB" id="9803736at2"/>